<dbReference type="EMBL" id="CAJFCW020000004">
    <property type="protein sequence ID" value="CAG9115485.1"/>
    <property type="molecule type" value="Genomic_DNA"/>
</dbReference>
<protein>
    <submittedName>
        <fullName evidence="3">Uncharacterized protein</fullName>
    </submittedName>
</protein>
<name>A0A811L2N4_9BILA</name>
<dbReference type="Proteomes" id="UP000614601">
    <property type="component" value="Unassembled WGS sequence"/>
</dbReference>
<gene>
    <name evidence="3" type="ORF">BOKJ2_LOCUS9627</name>
</gene>
<evidence type="ECO:0000313" key="4">
    <source>
        <dbReference type="Proteomes" id="UP000614601"/>
    </source>
</evidence>
<keyword evidence="2" id="KW-1133">Transmembrane helix</keyword>
<dbReference type="AlphaFoldDB" id="A0A811L2N4"/>
<evidence type="ECO:0000313" key="3">
    <source>
        <dbReference type="EMBL" id="CAD5221802.1"/>
    </source>
</evidence>
<keyword evidence="2" id="KW-0812">Transmembrane</keyword>
<accession>A0A811L2N4</accession>
<evidence type="ECO:0000256" key="1">
    <source>
        <dbReference type="SAM" id="MobiDB-lite"/>
    </source>
</evidence>
<proteinExistence type="predicted"/>
<feature type="region of interest" description="Disordered" evidence="1">
    <location>
        <begin position="157"/>
        <end position="176"/>
    </location>
</feature>
<keyword evidence="2" id="KW-0472">Membrane</keyword>
<comment type="caution">
    <text evidence="3">The sequence shown here is derived from an EMBL/GenBank/DDBJ whole genome shotgun (WGS) entry which is preliminary data.</text>
</comment>
<evidence type="ECO:0000256" key="2">
    <source>
        <dbReference type="SAM" id="Phobius"/>
    </source>
</evidence>
<keyword evidence="4" id="KW-1185">Reference proteome</keyword>
<dbReference type="OrthoDB" id="5874134at2759"/>
<reference evidence="3" key="1">
    <citation type="submission" date="2020-09" db="EMBL/GenBank/DDBJ databases">
        <authorList>
            <person name="Kikuchi T."/>
        </authorList>
    </citation>
    <scope>NUCLEOTIDE SEQUENCE</scope>
    <source>
        <strain evidence="3">SH1</strain>
    </source>
</reference>
<sequence>MTSIEALLNVTDVADADNATTSTILSTTTTVLTTTTTVISTTLSTTAATITSTIPVPTEDSHSLFLFCTVLFFAGIAVVAKIIYSNRNKYSVLNIHPNWRMSASRTSGSVPFGATTDPFNPSNAPAGLGFGSAHYTAVTPTSGDQFAQAHEEWERQFFDERPSEQERTSSRLELRR</sequence>
<dbReference type="EMBL" id="CAJFDH010000004">
    <property type="protein sequence ID" value="CAD5221802.1"/>
    <property type="molecule type" value="Genomic_DNA"/>
</dbReference>
<organism evidence="3 4">
    <name type="scientific">Bursaphelenchus okinawaensis</name>
    <dbReference type="NCBI Taxonomy" id="465554"/>
    <lineage>
        <taxon>Eukaryota</taxon>
        <taxon>Metazoa</taxon>
        <taxon>Ecdysozoa</taxon>
        <taxon>Nematoda</taxon>
        <taxon>Chromadorea</taxon>
        <taxon>Rhabditida</taxon>
        <taxon>Tylenchina</taxon>
        <taxon>Tylenchomorpha</taxon>
        <taxon>Aphelenchoidea</taxon>
        <taxon>Aphelenchoididae</taxon>
        <taxon>Bursaphelenchus</taxon>
    </lineage>
</organism>
<feature type="transmembrane region" description="Helical" evidence="2">
    <location>
        <begin position="64"/>
        <end position="84"/>
    </location>
</feature>
<dbReference type="Proteomes" id="UP000783686">
    <property type="component" value="Unassembled WGS sequence"/>
</dbReference>